<evidence type="ECO:0000256" key="5">
    <source>
        <dbReference type="ARBA" id="ARBA00022723"/>
    </source>
</evidence>
<keyword evidence="6" id="KW-0255">Endonuclease</keyword>
<evidence type="ECO:0000256" key="1">
    <source>
        <dbReference type="ARBA" id="ARBA00000077"/>
    </source>
</evidence>
<keyword evidence="4" id="KW-0540">Nuclease</keyword>
<evidence type="ECO:0000256" key="4">
    <source>
        <dbReference type="ARBA" id="ARBA00022722"/>
    </source>
</evidence>
<dbReference type="InterPro" id="IPR009027">
    <property type="entry name" value="Ribosomal_bL9/RNase_H1_N"/>
</dbReference>
<dbReference type="SUPFAM" id="SSF53098">
    <property type="entry name" value="Ribonuclease H-like"/>
    <property type="match status" value="1"/>
</dbReference>
<evidence type="ECO:0000256" key="3">
    <source>
        <dbReference type="ARBA" id="ARBA00012180"/>
    </source>
</evidence>
<protein>
    <recommendedName>
        <fullName evidence="3">ribonuclease H</fullName>
        <ecNumber evidence="3">3.1.26.4</ecNumber>
    </recommendedName>
</protein>
<evidence type="ECO:0000256" key="7">
    <source>
        <dbReference type="ARBA" id="ARBA00022801"/>
    </source>
</evidence>
<evidence type="ECO:0000313" key="10">
    <source>
        <dbReference type="Proteomes" id="UP000198211"/>
    </source>
</evidence>
<dbReference type="GO" id="GO:0046872">
    <property type="term" value="F:metal ion binding"/>
    <property type="evidence" value="ECO:0007669"/>
    <property type="project" value="UniProtKB-KW"/>
</dbReference>
<gene>
    <name evidence="9" type="ORF">PHMEG_00015322</name>
</gene>
<dbReference type="EMBL" id="NBNE01002073">
    <property type="protein sequence ID" value="OWZ11627.1"/>
    <property type="molecule type" value="Genomic_DNA"/>
</dbReference>
<dbReference type="PANTHER" id="PTHR10642:SF26">
    <property type="entry name" value="RIBONUCLEASE H1"/>
    <property type="match status" value="1"/>
</dbReference>
<dbReference type="InterPro" id="IPR050092">
    <property type="entry name" value="RNase_H"/>
</dbReference>
<accession>A0A225W3P1</accession>
<keyword evidence="5" id="KW-0479">Metal-binding</keyword>
<evidence type="ECO:0000259" key="8">
    <source>
        <dbReference type="PROSITE" id="PS50879"/>
    </source>
</evidence>
<dbReference type="GO" id="GO:0003676">
    <property type="term" value="F:nucleic acid binding"/>
    <property type="evidence" value="ECO:0007669"/>
    <property type="project" value="InterPro"/>
</dbReference>
<reference evidence="10" key="1">
    <citation type="submission" date="2017-03" db="EMBL/GenBank/DDBJ databases">
        <title>Phytopthora megakarya and P. palmivora, two closely related causual agents of cacao black pod achieved similar genome size and gene model numbers by different mechanisms.</title>
        <authorList>
            <person name="Ali S."/>
            <person name="Shao J."/>
            <person name="Larry D.J."/>
            <person name="Kronmiller B."/>
            <person name="Shen D."/>
            <person name="Strem M.D."/>
            <person name="Melnick R.L."/>
            <person name="Guiltinan M.J."/>
            <person name="Tyler B.M."/>
            <person name="Meinhardt L.W."/>
            <person name="Bailey B.A."/>
        </authorList>
    </citation>
    <scope>NUCLEOTIDE SEQUENCE [LARGE SCALE GENOMIC DNA]</scope>
    <source>
        <strain evidence="10">zdho120</strain>
    </source>
</reference>
<dbReference type="PROSITE" id="PS50879">
    <property type="entry name" value="RNASE_H_1"/>
    <property type="match status" value="1"/>
</dbReference>
<dbReference type="OrthoDB" id="407198at2759"/>
<proteinExistence type="inferred from homology"/>
<sequence>MTWYYAVASGYTIGIFTDVDDALESTMGYSYSNWKKFDSFDDAEEFLHSNGVIVKREAQRFNGELTWTAYDVMDPNVKAFVAFCDGSALRNGSPDCTAAYAALFPHNQQWNEVKVLGGSYATSNRAEYSGALAVMRRAARVDPNRTRPAIIFTDSELLIKTMYEYIHKWRRNGWINQKGDPVANRDLIEGILKVAGGRVLMFRHVRAHTGRQEWEYDWNNKADRKAREAARNWDERYY</sequence>
<comment type="similarity">
    <text evidence="2">Belongs to the RNase H family.</text>
</comment>
<comment type="caution">
    <text evidence="9">The sequence shown here is derived from an EMBL/GenBank/DDBJ whole genome shotgun (WGS) entry which is preliminary data.</text>
</comment>
<evidence type="ECO:0000313" key="9">
    <source>
        <dbReference type="EMBL" id="OWZ11627.1"/>
    </source>
</evidence>
<evidence type="ECO:0000256" key="2">
    <source>
        <dbReference type="ARBA" id="ARBA00005300"/>
    </source>
</evidence>
<evidence type="ECO:0000256" key="6">
    <source>
        <dbReference type="ARBA" id="ARBA00022759"/>
    </source>
</evidence>
<dbReference type="GO" id="GO:0043137">
    <property type="term" value="P:DNA replication, removal of RNA primer"/>
    <property type="evidence" value="ECO:0007669"/>
    <property type="project" value="TreeGrafter"/>
</dbReference>
<dbReference type="InterPro" id="IPR036397">
    <property type="entry name" value="RNaseH_sf"/>
</dbReference>
<comment type="catalytic activity">
    <reaction evidence="1">
        <text>Endonucleolytic cleavage to 5'-phosphomonoester.</text>
        <dbReference type="EC" id="3.1.26.4"/>
    </reaction>
</comment>
<dbReference type="Proteomes" id="UP000198211">
    <property type="component" value="Unassembled WGS sequence"/>
</dbReference>
<dbReference type="Gene3D" id="3.30.420.10">
    <property type="entry name" value="Ribonuclease H-like superfamily/Ribonuclease H"/>
    <property type="match status" value="1"/>
</dbReference>
<name>A0A225W3P1_9STRA</name>
<dbReference type="Pfam" id="PF00075">
    <property type="entry name" value="RNase_H"/>
    <property type="match status" value="1"/>
</dbReference>
<feature type="domain" description="RNase H type-1" evidence="8">
    <location>
        <begin position="76"/>
        <end position="231"/>
    </location>
</feature>
<dbReference type="InterPro" id="IPR012337">
    <property type="entry name" value="RNaseH-like_sf"/>
</dbReference>
<dbReference type="Pfam" id="PF01693">
    <property type="entry name" value="Cauli_VI"/>
    <property type="match status" value="1"/>
</dbReference>
<organism evidence="9 10">
    <name type="scientific">Phytophthora megakarya</name>
    <dbReference type="NCBI Taxonomy" id="4795"/>
    <lineage>
        <taxon>Eukaryota</taxon>
        <taxon>Sar</taxon>
        <taxon>Stramenopiles</taxon>
        <taxon>Oomycota</taxon>
        <taxon>Peronosporomycetes</taxon>
        <taxon>Peronosporales</taxon>
        <taxon>Peronosporaceae</taxon>
        <taxon>Phytophthora</taxon>
    </lineage>
</organism>
<dbReference type="SUPFAM" id="SSF55658">
    <property type="entry name" value="L9 N-domain-like"/>
    <property type="match status" value="1"/>
</dbReference>
<dbReference type="STRING" id="4795.A0A225W3P1"/>
<keyword evidence="10" id="KW-1185">Reference proteome</keyword>
<dbReference type="PANTHER" id="PTHR10642">
    <property type="entry name" value="RIBONUCLEASE H1"/>
    <property type="match status" value="1"/>
</dbReference>
<dbReference type="AlphaFoldDB" id="A0A225W3P1"/>
<dbReference type="Gene3D" id="3.40.970.10">
    <property type="entry name" value="Ribonuclease H1, N-terminal domain"/>
    <property type="match status" value="1"/>
</dbReference>
<dbReference type="EC" id="3.1.26.4" evidence="3"/>
<dbReference type="InterPro" id="IPR037056">
    <property type="entry name" value="RNase_H1_N_sf"/>
</dbReference>
<dbReference type="InterPro" id="IPR011320">
    <property type="entry name" value="RNase_H1_N"/>
</dbReference>
<dbReference type="InterPro" id="IPR002156">
    <property type="entry name" value="RNaseH_domain"/>
</dbReference>
<dbReference type="GO" id="GO:0004523">
    <property type="term" value="F:RNA-DNA hybrid ribonuclease activity"/>
    <property type="evidence" value="ECO:0007669"/>
    <property type="project" value="UniProtKB-EC"/>
</dbReference>
<keyword evidence="7" id="KW-0378">Hydrolase</keyword>
<dbReference type="CDD" id="cd09280">
    <property type="entry name" value="RNase_HI_eukaryote_like"/>
    <property type="match status" value="1"/>
</dbReference>